<dbReference type="EC" id="4.2.3.-" evidence="1"/>
<keyword evidence="1" id="KW-0479">Metal-binding</keyword>
<comment type="caution">
    <text evidence="3">The sequence shown here is derived from an EMBL/GenBank/DDBJ whole genome shotgun (WGS) entry which is preliminary data.</text>
</comment>
<dbReference type="EMBL" id="RJTM01000012">
    <property type="protein sequence ID" value="RNL93385.1"/>
    <property type="molecule type" value="Genomic_DNA"/>
</dbReference>
<evidence type="ECO:0000256" key="2">
    <source>
        <dbReference type="SAM" id="Coils"/>
    </source>
</evidence>
<evidence type="ECO:0000313" key="3">
    <source>
        <dbReference type="EMBL" id="RNL93385.1"/>
    </source>
</evidence>
<dbReference type="Gene3D" id="1.10.600.10">
    <property type="entry name" value="Farnesyl Diphosphate Synthase"/>
    <property type="match status" value="1"/>
</dbReference>
<name>A0A3N0EZY6_SINP1</name>
<gene>
    <name evidence="3" type="ORF">ED312_02760</name>
</gene>
<dbReference type="OrthoDB" id="1223397at2"/>
<comment type="cofactor">
    <cofactor evidence="1">
        <name>Mg(2+)</name>
        <dbReference type="ChEBI" id="CHEBI:18420"/>
    </cofactor>
</comment>
<organism evidence="3 4">
    <name type="scientific">Sinomicrobium pectinilyticum</name>
    <dbReference type="NCBI Taxonomy" id="1084421"/>
    <lineage>
        <taxon>Bacteria</taxon>
        <taxon>Pseudomonadati</taxon>
        <taxon>Bacteroidota</taxon>
        <taxon>Flavobacteriia</taxon>
        <taxon>Flavobacteriales</taxon>
        <taxon>Flavobacteriaceae</taxon>
        <taxon>Sinomicrobium</taxon>
    </lineage>
</organism>
<dbReference type="InterPro" id="IPR034686">
    <property type="entry name" value="Terpene_cyclase-like_2"/>
</dbReference>
<keyword evidence="4" id="KW-1185">Reference proteome</keyword>
<protein>
    <recommendedName>
        <fullName evidence="1">Terpene synthase</fullName>
        <ecNumber evidence="1">4.2.3.-</ecNumber>
    </recommendedName>
</protein>
<dbReference type="GO" id="GO:0046872">
    <property type="term" value="F:metal ion binding"/>
    <property type="evidence" value="ECO:0007669"/>
    <property type="project" value="UniProtKB-KW"/>
</dbReference>
<keyword evidence="2" id="KW-0175">Coiled coil</keyword>
<dbReference type="PANTHER" id="PTHR35201:SF4">
    <property type="entry name" value="BETA-PINACENE SYNTHASE-RELATED"/>
    <property type="match status" value="1"/>
</dbReference>
<keyword evidence="1" id="KW-0460">Magnesium</keyword>
<evidence type="ECO:0000313" key="4">
    <source>
        <dbReference type="Proteomes" id="UP000267469"/>
    </source>
</evidence>
<comment type="similarity">
    <text evidence="1">Belongs to the terpene synthase family.</text>
</comment>
<dbReference type="PANTHER" id="PTHR35201">
    <property type="entry name" value="TERPENE SYNTHASE"/>
    <property type="match status" value="1"/>
</dbReference>
<feature type="coiled-coil region" evidence="2">
    <location>
        <begin position="88"/>
        <end position="115"/>
    </location>
</feature>
<dbReference type="SUPFAM" id="SSF48576">
    <property type="entry name" value="Terpenoid synthases"/>
    <property type="match status" value="1"/>
</dbReference>
<dbReference type="RefSeq" id="WP_123214479.1">
    <property type="nucleotide sequence ID" value="NZ_RJTM01000012.1"/>
</dbReference>
<dbReference type="Proteomes" id="UP000267469">
    <property type="component" value="Unassembled WGS sequence"/>
</dbReference>
<dbReference type="AlphaFoldDB" id="A0A3N0EZY6"/>
<evidence type="ECO:0000256" key="1">
    <source>
        <dbReference type="RuleBase" id="RU366034"/>
    </source>
</evidence>
<keyword evidence="1" id="KW-0456">Lyase</keyword>
<proteinExistence type="inferred from homology"/>
<sequence length="205" mass="24357">MALSRDEFRPYADDYWFERWAKGFYRYITYGVMEETPYKHSDRYPTVDNLLMIREYSISMYTFGEPVELSIGYIVPRHISEHPVIERLKALMCRIIAIQNDLASLRKELDIESEKLNIVIVLQHEHNISLEEACKETMRIHDDYVNELERLHKGLSHFSFYDENVEKFIYHMKLMISGLGVWSYKGHSVRYAGSKNFPVPEYGKN</sequence>
<dbReference type="GO" id="GO:0010333">
    <property type="term" value="F:terpene synthase activity"/>
    <property type="evidence" value="ECO:0007669"/>
    <property type="project" value="InterPro"/>
</dbReference>
<reference evidence="3 4" key="1">
    <citation type="submission" date="2018-10" db="EMBL/GenBank/DDBJ databases">
        <title>Sinomicrobium pectinilyticum sp. nov., a pectinase-producing bacterium isolated from alkaline and saline soil, and emended description of the genus Sinomicrobium.</title>
        <authorList>
            <person name="Cheng B."/>
            <person name="Li C."/>
            <person name="Lai Q."/>
            <person name="Du M."/>
            <person name="Shao Z."/>
            <person name="Xu P."/>
            <person name="Yang C."/>
        </authorList>
    </citation>
    <scope>NUCLEOTIDE SEQUENCE [LARGE SCALE GENOMIC DNA]</scope>
    <source>
        <strain evidence="3 4">5DNS001</strain>
    </source>
</reference>
<dbReference type="InterPro" id="IPR008949">
    <property type="entry name" value="Isoprenoid_synthase_dom_sf"/>
</dbReference>
<accession>A0A3N0EZY6</accession>
<dbReference type="Pfam" id="PF19086">
    <property type="entry name" value="Terpene_syn_C_2"/>
    <property type="match status" value="1"/>
</dbReference>